<name>A0A1Y1XM59_9FUNG</name>
<accession>A0A1Y1XM59</accession>
<feature type="non-terminal residue" evidence="1">
    <location>
        <position position="73"/>
    </location>
</feature>
<comment type="caution">
    <text evidence="1">The sequence shown here is derived from an EMBL/GenBank/DDBJ whole genome shotgun (WGS) entry which is preliminary data.</text>
</comment>
<dbReference type="Proteomes" id="UP000193944">
    <property type="component" value="Unassembled WGS sequence"/>
</dbReference>
<reference evidence="1 2" key="2">
    <citation type="submission" date="2016-08" db="EMBL/GenBank/DDBJ databases">
        <title>Pervasive Adenine N6-methylation of Active Genes in Fungi.</title>
        <authorList>
            <consortium name="DOE Joint Genome Institute"/>
            <person name="Mondo S.J."/>
            <person name="Dannebaum R.O."/>
            <person name="Kuo R.C."/>
            <person name="Labutti K."/>
            <person name="Haridas S."/>
            <person name="Kuo A."/>
            <person name="Salamov A."/>
            <person name="Ahrendt S.R."/>
            <person name="Lipzen A."/>
            <person name="Sullivan W."/>
            <person name="Andreopoulos W.B."/>
            <person name="Clum A."/>
            <person name="Lindquist E."/>
            <person name="Daum C."/>
            <person name="Ramamoorthy G.K."/>
            <person name="Gryganskyi A."/>
            <person name="Culley D."/>
            <person name="Magnuson J.K."/>
            <person name="James T.Y."/>
            <person name="O'Malley M.A."/>
            <person name="Stajich J.E."/>
            <person name="Spatafora J.W."/>
            <person name="Visel A."/>
            <person name="Grigoriev I.V."/>
        </authorList>
    </citation>
    <scope>NUCLEOTIDE SEQUENCE [LARGE SCALE GENOMIC DNA]</scope>
    <source>
        <strain evidence="1 2">S4</strain>
    </source>
</reference>
<evidence type="ECO:0000313" key="2">
    <source>
        <dbReference type="Proteomes" id="UP000193944"/>
    </source>
</evidence>
<evidence type="ECO:0000313" key="1">
    <source>
        <dbReference type="EMBL" id="ORX86850.1"/>
    </source>
</evidence>
<organism evidence="1 2">
    <name type="scientific">Anaeromyces robustus</name>
    <dbReference type="NCBI Taxonomy" id="1754192"/>
    <lineage>
        <taxon>Eukaryota</taxon>
        <taxon>Fungi</taxon>
        <taxon>Fungi incertae sedis</taxon>
        <taxon>Chytridiomycota</taxon>
        <taxon>Chytridiomycota incertae sedis</taxon>
        <taxon>Neocallimastigomycetes</taxon>
        <taxon>Neocallimastigales</taxon>
        <taxon>Neocallimastigaceae</taxon>
        <taxon>Anaeromyces</taxon>
    </lineage>
</organism>
<keyword evidence="2" id="KW-1185">Reference proteome</keyword>
<dbReference type="AlphaFoldDB" id="A0A1Y1XM59"/>
<protein>
    <submittedName>
        <fullName evidence="1">Uncharacterized protein</fullName>
    </submittedName>
</protein>
<reference evidence="1 2" key="1">
    <citation type="submission" date="2016-08" db="EMBL/GenBank/DDBJ databases">
        <title>A Parts List for Fungal Cellulosomes Revealed by Comparative Genomics.</title>
        <authorList>
            <consortium name="DOE Joint Genome Institute"/>
            <person name="Haitjema C.H."/>
            <person name="Gilmore S.P."/>
            <person name="Henske J.K."/>
            <person name="Solomon K.V."/>
            <person name="De Groot R."/>
            <person name="Kuo A."/>
            <person name="Mondo S.J."/>
            <person name="Salamov A.A."/>
            <person name="Labutti K."/>
            <person name="Zhao Z."/>
            <person name="Chiniquy J."/>
            <person name="Barry K."/>
            <person name="Brewer H.M."/>
            <person name="Purvine S.O."/>
            <person name="Wright A.T."/>
            <person name="Boxma B."/>
            <person name="Van Alen T."/>
            <person name="Hackstein J.H."/>
            <person name="Baker S.E."/>
            <person name="Grigoriev I.V."/>
            <person name="O'Malley M.A."/>
        </authorList>
    </citation>
    <scope>NUCLEOTIDE SEQUENCE [LARGE SCALE GENOMIC DNA]</scope>
    <source>
        <strain evidence="1 2">S4</strain>
    </source>
</reference>
<dbReference type="EMBL" id="MCFG01000016">
    <property type="protein sequence ID" value="ORX86850.1"/>
    <property type="molecule type" value="Genomic_DNA"/>
</dbReference>
<proteinExistence type="predicted"/>
<sequence length="73" mass="8635">MDILQKELIDNYNLYSKSLLLNGNKNFFNASISKRNDIDNIEQQIEEISLKTDFWKTSNLSISRNELNKKRII</sequence>
<gene>
    <name evidence="1" type="ORF">BCR32DRAFT_324795</name>
</gene>